<dbReference type="EMBL" id="MSIF01000006">
    <property type="protein sequence ID" value="OLF10640.1"/>
    <property type="molecule type" value="Genomic_DNA"/>
</dbReference>
<sequence length="702" mass="70199">MRRRTFVGSGLAAVTALAVLTGTAVAVDGTLPGGTSISVTIDSPADETVFPQGPVTVTGTASVGAAAVVKDTALTYVIDVSGSTAASCDGTARTILRCEVEASAALNTRAAEPTSVIGSVGTVAFGSSAAVADMRPTAGDQVLTTPEADQNANGIRDAEEVFGSMSQGQIGQFTPRTMPTGTFFPDAVVKATAVTNAQTESRKIVVFLSDGFSAGDVNPALDDVPANVDIHTFAVGGGSACDAGDYNASLQVIADRTGGTCTQVADPANLPDVLPGLLESTLTGLTATVDGGGAVPVTDVSPVPPQTGPVNVTYSFTTDPLTSGRHRICVTARGEDHGGPGQVTDCVDVIINDPPEVDAGGPYAGQEGTPVQLGGLVTDPDGPTLTTGWTATPASGVDPGATCSFADPAAQSTTVTCTDDGVWTLALSADDSLHPDVVATTSLTLTNVAPQVSVSAPDQGTLVLRGTPVGVTAPFTDIATNDTHTCTVDFDDGSPVVAGEVTQGAGSGSCAATHTYTGVGAHQVLVTVTDDDGDAATAVVTIVSYVRAEAWAISANGLITVAKTPHAECPPNSDLTTATLTVPGLATVEALHAECTRNADTGRTDAAAEISGANLLAGAIRISDIETHCVADESGLSGSSRVGTINGRPIGTQPATISILGVATVHVNQTVTTPAGQLAQYAVRVVTLLGQEIVLSGCRVGI</sequence>
<dbReference type="OrthoDB" id="2751008at2"/>
<evidence type="ECO:0008006" key="6">
    <source>
        <dbReference type="Google" id="ProtNLM"/>
    </source>
</evidence>
<keyword evidence="5" id="KW-1185">Reference proteome</keyword>
<dbReference type="AlphaFoldDB" id="A0A7Z1AYK0"/>
<dbReference type="CDD" id="cd00146">
    <property type="entry name" value="PKD"/>
    <property type="match status" value="1"/>
</dbReference>
<organism evidence="4 5">
    <name type="scientific">Actinophytocola xinjiangensis</name>
    <dbReference type="NCBI Taxonomy" id="485602"/>
    <lineage>
        <taxon>Bacteria</taxon>
        <taxon>Bacillati</taxon>
        <taxon>Actinomycetota</taxon>
        <taxon>Actinomycetes</taxon>
        <taxon>Pseudonocardiales</taxon>
        <taxon>Pseudonocardiaceae</taxon>
    </lineage>
</organism>
<proteinExistence type="predicted"/>
<evidence type="ECO:0000313" key="4">
    <source>
        <dbReference type="EMBL" id="OLF10640.1"/>
    </source>
</evidence>
<dbReference type="Gene3D" id="2.60.40.10">
    <property type="entry name" value="Immunoglobulins"/>
    <property type="match status" value="1"/>
</dbReference>
<dbReference type="InterPro" id="IPR000601">
    <property type="entry name" value="PKD_dom"/>
</dbReference>
<dbReference type="Gene3D" id="3.40.50.410">
    <property type="entry name" value="von Willebrand factor, type A domain"/>
    <property type="match status" value="1"/>
</dbReference>
<reference evidence="4 5" key="1">
    <citation type="submission" date="2016-12" db="EMBL/GenBank/DDBJ databases">
        <title>The draft genome sequence of Actinophytocola xinjiangensis.</title>
        <authorList>
            <person name="Wang W."/>
            <person name="Yuan L."/>
        </authorList>
    </citation>
    <scope>NUCLEOTIDE SEQUENCE [LARGE SCALE GENOMIC DNA]</scope>
    <source>
        <strain evidence="4 5">CGMCC 4.4663</strain>
    </source>
</reference>
<dbReference type="PROSITE" id="PS50234">
    <property type="entry name" value="VWFA"/>
    <property type="match status" value="1"/>
</dbReference>
<evidence type="ECO:0000259" key="3">
    <source>
        <dbReference type="PROSITE" id="PS50234"/>
    </source>
</evidence>
<dbReference type="SUPFAM" id="SSF49299">
    <property type="entry name" value="PKD domain"/>
    <property type="match status" value="1"/>
</dbReference>
<accession>A0A7Z1AYK0</accession>
<gene>
    <name evidence="4" type="ORF">BLA60_15825</name>
</gene>
<dbReference type="RefSeq" id="WP_075133629.1">
    <property type="nucleotide sequence ID" value="NZ_MSIF01000006.1"/>
</dbReference>
<dbReference type="InterPro" id="IPR002035">
    <property type="entry name" value="VWF_A"/>
</dbReference>
<keyword evidence="1" id="KW-0732">Signal</keyword>
<evidence type="ECO:0000313" key="5">
    <source>
        <dbReference type="Proteomes" id="UP000185696"/>
    </source>
</evidence>
<dbReference type="SUPFAM" id="SSF53300">
    <property type="entry name" value="vWA-like"/>
    <property type="match status" value="1"/>
</dbReference>
<dbReference type="InterPro" id="IPR013783">
    <property type="entry name" value="Ig-like_fold"/>
</dbReference>
<evidence type="ECO:0000256" key="1">
    <source>
        <dbReference type="SAM" id="SignalP"/>
    </source>
</evidence>
<dbReference type="InterPro" id="IPR035986">
    <property type="entry name" value="PKD_dom_sf"/>
</dbReference>
<dbReference type="InterPro" id="IPR036465">
    <property type="entry name" value="vWFA_dom_sf"/>
</dbReference>
<feature type="chain" id="PRO_5031434984" description="PKD domain-containing protein" evidence="1">
    <location>
        <begin position="27"/>
        <end position="702"/>
    </location>
</feature>
<dbReference type="PROSITE" id="PS50093">
    <property type="entry name" value="PKD"/>
    <property type="match status" value="1"/>
</dbReference>
<feature type="domain" description="PKD" evidence="2">
    <location>
        <begin position="469"/>
        <end position="549"/>
    </location>
</feature>
<feature type="domain" description="VWFA" evidence="3">
    <location>
        <begin position="73"/>
        <end position="281"/>
    </location>
</feature>
<feature type="signal peptide" evidence="1">
    <location>
        <begin position="1"/>
        <end position="26"/>
    </location>
</feature>
<name>A0A7Z1AYK0_9PSEU</name>
<protein>
    <recommendedName>
        <fullName evidence="6">PKD domain-containing protein</fullName>
    </recommendedName>
</protein>
<evidence type="ECO:0000259" key="2">
    <source>
        <dbReference type="PROSITE" id="PS50093"/>
    </source>
</evidence>
<dbReference type="GO" id="GO:0005975">
    <property type="term" value="P:carbohydrate metabolic process"/>
    <property type="evidence" value="ECO:0007669"/>
    <property type="project" value="UniProtKB-ARBA"/>
</dbReference>
<dbReference type="Pfam" id="PF18911">
    <property type="entry name" value="PKD_4"/>
    <property type="match status" value="1"/>
</dbReference>
<dbReference type="Proteomes" id="UP000185696">
    <property type="component" value="Unassembled WGS sequence"/>
</dbReference>
<comment type="caution">
    <text evidence="4">The sequence shown here is derived from an EMBL/GenBank/DDBJ whole genome shotgun (WGS) entry which is preliminary data.</text>
</comment>